<proteinExistence type="predicted"/>
<protein>
    <submittedName>
        <fullName evidence="2">Uncharacterized protein</fullName>
    </submittedName>
</protein>
<feature type="region of interest" description="Disordered" evidence="1">
    <location>
        <begin position="32"/>
        <end position="139"/>
    </location>
</feature>
<gene>
    <name evidence="2" type="ORF">Aca07nite_79360</name>
</gene>
<sequence length="139" mass="14622">MLPSDNPGGILIRLASPLLQFTKELRISLSPSANMPAKLTQHRASPHPISGTGRAAPAESRPSRRPPRGAARLRLCRARRAQIGGRAGSRHSPPQTPPTVNGPPLTSHPPCPLTAVAPVTPGGRTRCAAREPALPLERG</sequence>
<accession>A0ABQ3WWI4</accession>
<name>A0ABQ3WWI4_9ACTN</name>
<dbReference type="EMBL" id="BOMF01000155">
    <property type="protein sequence ID" value="GID50661.1"/>
    <property type="molecule type" value="Genomic_DNA"/>
</dbReference>
<organism evidence="2">
    <name type="scientific">Actinoplanes campanulatus</name>
    <dbReference type="NCBI Taxonomy" id="113559"/>
    <lineage>
        <taxon>Bacteria</taxon>
        <taxon>Bacillati</taxon>
        <taxon>Actinomycetota</taxon>
        <taxon>Actinomycetes</taxon>
        <taxon>Micromonosporales</taxon>
        <taxon>Micromonosporaceae</taxon>
        <taxon>Actinoplanes</taxon>
    </lineage>
</organism>
<feature type="compositionally biased region" description="Pro residues" evidence="1">
    <location>
        <begin position="94"/>
        <end position="112"/>
    </location>
</feature>
<evidence type="ECO:0000256" key="1">
    <source>
        <dbReference type="SAM" id="MobiDB-lite"/>
    </source>
</evidence>
<reference evidence="2" key="1">
    <citation type="submission" date="2021-01" db="EMBL/GenBank/DDBJ databases">
        <title>Whole genome shotgun sequence of Actinoplanes capillaceus NBRC 16408.</title>
        <authorList>
            <person name="Komaki H."/>
            <person name="Tamura T."/>
        </authorList>
    </citation>
    <scope>NUCLEOTIDE SEQUENCE [LARGE SCALE GENOMIC DNA]</scope>
    <source>
        <strain evidence="2">NBRC 16408</strain>
    </source>
</reference>
<evidence type="ECO:0000313" key="2">
    <source>
        <dbReference type="EMBL" id="GID50661.1"/>
    </source>
</evidence>
<comment type="caution">
    <text evidence="2">The sequence shown here is derived from an EMBL/GenBank/DDBJ whole genome shotgun (WGS) entry which is preliminary data.</text>
</comment>